<evidence type="ECO:0000259" key="7">
    <source>
        <dbReference type="Pfam" id="PF18052"/>
    </source>
</evidence>
<dbReference type="InterPro" id="IPR032675">
    <property type="entry name" value="LRR_dom_sf"/>
</dbReference>
<reference evidence="10" key="1">
    <citation type="submission" date="2020-05" db="EMBL/GenBank/DDBJ databases">
        <title>WGS assembly of Panicum virgatum.</title>
        <authorList>
            <person name="Lovell J.T."/>
            <person name="Jenkins J."/>
            <person name="Shu S."/>
            <person name="Juenger T.E."/>
            <person name="Schmutz J."/>
        </authorList>
    </citation>
    <scope>NUCLEOTIDE SEQUENCE</scope>
    <source>
        <strain evidence="10">AP13</strain>
    </source>
</reference>
<dbReference type="InterPro" id="IPR041118">
    <property type="entry name" value="Rx_N"/>
</dbReference>
<dbReference type="Pfam" id="PF23559">
    <property type="entry name" value="WHD_DRP"/>
    <property type="match status" value="1"/>
</dbReference>
<dbReference type="InterPro" id="IPR038005">
    <property type="entry name" value="RX-like_CC"/>
</dbReference>
<evidence type="ECO:0008006" key="12">
    <source>
        <dbReference type="Google" id="ProtNLM"/>
    </source>
</evidence>
<evidence type="ECO:0000256" key="6">
    <source>
        <dbReference type="ARBA" id="ARBA00023054"/>
    </source>
</evidence>
<dbReference type="OrthoDB" id="672526at2759"/>
<organism evidence="10 11">
    <name type="scientific">Panicum virgatum</name>
    <name type="common">Blackwell switchgrass</name>
    <dbReference type="NCBI Taxonomy" id="38727"/>
    <lineage>
        <taxon>Eukaryota</taxon>
        <taxon>Viridiplantae</taxon>
        <taxon>Streptophyta</taxon>
        <taxon>Embryophyta</taxon>
        <taxon>Tracheophyta</taxon>
        <taxon>Spermatophyta</taxon>
        <taxon>Magnoliopsida</taxon>
        <taxon>Liliopsida</taxon>
        <taxon>Poales</taxon>
        <taxon>Poaceae</taxon>
        <taxon>PACMAD clade</taxon>
        <taxon>Panicoideae</taxon>
        <taxon>Panicodae</taxon>
        <taxon>Paniceae</taxon>
        <taxon>Panicinae</taxon>
        <taxon>Panicum</taxon>
        <taxon>Panicum sect. Hiantes</taxon>
    </lineage>
</organism>
<keyword evidence="11" id="KW-1185">Reference proteome</keyword>
<sequence>MADLTHGAVDSLLGVLSAAIKDEAQLLGGVKGDIQFIKDEMDSMNGFLLHLTKSGDDHDDQQRAWMKQVRDIAYIAQDCIELYMRDLAPPDAGFWPQLRHAVVLLRTLPARRRLATRIRDLKVRVRDVGERRQRYGVTVPVVTRGRPAAVLGGKTAGELSTPLVDMDAGEASFENAIALLPEEIKSVTKAIQTALAEGQHEMDQDSSTSTICMEMLLRTLHVSPQGQGRVSKEELDNLRAASGSDSGADLPKQVMVLCYRKLSRDHKSCLQYLTAFLEEKSISRTSLVRRWAAERLVAKDDDKQSYEQAAEMCFGDLLFRGFISPADRGAAGKVKSCEMRDLVKKFVSEISKSENFEGSQLPAHLDNQLRIRHMVAKQQKIKHKEPDQQALQDHGICGLLPIPGKEDDRSVSAADRKKLEKSIDKQLNHLRSLPRTYRLNVMDLGGCRGLKKRHLKTISKLVTLKYLSLRNADVSGLPSQIQALQLLETLDIRQTKIHGPDTKRIGLRKLKHLLAGDKNPSSDGEPICTVRMPANISKMTDMEVRVLSHVEISHGNELSEVGGLKKLRKLGVLLPGREQDIKDLRREISKMAGRLRSLSIWIKKGTLSDAASLDNGESDGTFVTPVKLESLSINGMGTSGLPSWVAADLTSCLSKITLCDTNLTAQKLENVVSRLPGLLCLRLRRGSYKEDALAFRAVGFRALRFLLLEGAGITKLTFEENSGPRIEKIVWSMMMNADGAARASATGLEHLPGLKQLVLPEGAIAKHPKSHVIVIRRP</sequence>
<accession>A0A8T0UFN9</accession>
<keyword evidence="6" id="KW-0175">Coiled coil</keyword>
<evidence type="ECO:0000256" key="3">
    <source>
        <dbReference type="ARBA" id="ARBA00022737"/>
    </source>
</evidence>
<name>A0A8T0UFN9_PANVG</name>
<evidence type="ECO:0000313" key="10">
    <source>
        <dbReference type="EMBL" id="KAG2620785.1"/>
    </source>
</evidence>
<protein>
    <recommendedName>
        <fullName evidence="12">Rx N-terminal domain-containing protein</fullName>
    </recommendedName>
</protein>
<evidence type="ECO:0000313" key="11">
    <source>
        <dbReference type="Proteomes" id="UP000823388"/>
    </source>
</evidence>
<evidence type="ECO:0000259" key="8">
    <source>
        <dbReference type="Pfam" id="PF23559"/>
    </source>
</evidence>
<dbReference type="GO" id="GO:0098542">
    <property type="term" value="P:defense response to other organism"/>
    <property type="evidence" value="ECO:0007669"/>
    <property type="project" value="TreeGrafter"/>
</dbReference>
<feature type="domain" description="Disease resistance R13L4/SHOC-2-like LRR" evidence="9">
    <location>
        <begin position="425"/>
        <end position="757"/>
    </location>
</feature>
<dbReference type="InterPro" id="IPR058922">
    <property type="entry name" value="WHD_DRP"/>
</dbReference>
<dbReference type="Pfam" id="PF23598">
    <property type="entry name" value="LRR_14"/>
    <property type="match status" value="1"/>
</dbReference>
<gene>
    <name evidence="10" type="ORF">PVAP13_3NG202430</name>
</gene>
<dbReference type="GO" id="GO:0000166">
    <property type="term" value="F:nucleotide binding"/>
    <property type="evidence" value="ECO:0007669"/>
    <property type="project" value="UniProtKB-KW"/>
</dbReference>
<evidence type="ECO:0000256" key="1">
    <source>
        <dbReference type="ARBA" id="ARBA00008894"/>
    </source>
</evidence>
<dbReference type="Gene3D" id="1.10.10.10">
    <property type="entry name" value="Winged helix-like DNA-binding domain superfamily/Winged helix DNA-binding domain"/>
    <property type="match status" value="1"/>
</dbReference>
<keyword evidence="4" id="KW-0547">Nucleotide-binding</keyword>
<dbReference type="Proteomes" id="UP000823388">
    <property type="component" value="Chromosome 3N"/>
</dbReference>
<dbReference type="EMBL" id="CM029042">
    <property type="protein sequence ID" value="KAG2620785.1"/>
    <property type="molecule type" value="Genomic_DNA"/>
</dbReference>
<feature type="domain" description="Disease resistance N-terminal" evidence="7">
    <location>
        <begin position="8"/>
        <end position="87"/>
    </location>
</feature>
<keyword evidence="5" id="KW-0611">Plant defense</keyword>
<evidence type="ECO:0000259" key="9">
    <source>
        <dbReference type="Pfam" id="PF23598"/>
    </source>
</evidence>
<dbReference type="PANTHER" id="PTHR23155">
    <property type="entry name" value="DISEASE RESISTANCE PROTEIN RP"/>
    <property type="match status" value="1"/>
</dbReference>
<dbReference type="AlphaFoldDB" id="A0A8T0UFN9"/>
<keyword evidence="2" id="KW-0433">Leucine-rich repeat</keyword>
<dbReference type="InterPro" id="IPR036388">
    <property type="entry name" value="WH-like_DNA-bd_sf"/>
</dbReference>
<keyword evidence="3" id="KW-0677">Repeat</keyword>
<dbReference type="PANTHER" id="PTHR23155:SF1091">
    <property type="entry name" value="EXPRESSED PROTEIN"/>
    <property type="match status" value="1"/>
</dbReference>
<proteinExistence type="inferred from homology"/>
<feature type="domain" description="Disease resistance protein winged helix" evidence="8">
    <location>
        <begin position="276"/>
        <end position="346"/>
    </location>
</feature>
<dbReference type="Gene3D" id="3.80.10.10">
    <property type="entry name" value="Ribonuclease Inhibitor"/>
    <property type="match status" value="1"/>
</dbReference>
<dbReference type="InterPro" id="IPR044974">
    <property type="entry name" value="Disease_R_plants"/>
</dbReference>
<dbReference type="CDD" id="cd14798">
    <property type="entry name" value="RX-CC_like"/>
    <property type="match status" value="1"/>
</dbReference>
<comment type="caution">
    <text evidence="10">The sequence shown here is derived from an EMBL/GenBank/DDBJ whole genome shotgun (WGS) entry which is preliminary data.</text>
</comment>
<evidence type="ECO:0000256" key="5">
    <source>
        <dbReference type="ARBA" id="ARBA00022821"/>
    </source>
</evidence>
<comment type="similarity">
    <text evidence="1">Belongs to the disease resistance NB-LRR family.</text>
</comment>
<dbReference type="Gene3D" id="1.20.5.4130">
    <property type="match status" value="1"/>
</dbReference>
<evidence type="ECO:0000256" key="4">
    <source>
        <dbReference type="ARBA" id="ARBA00022741"/>
    </source>
</evidence>
<dbReference type="Pfam" id="PF18052">
    <property type="entry name" value="Rx_N"/>
    <property type="match status" value="1"/>
</dbReference>
<evidence type="ECO:0000256" key="2">
    <source>
        <dbReference type="ARBA" id="ARBA00022614"/>
    </source>
</evidence>
<dbReference type="InterPro" id="IPR055414">
    <property type="entry name" value="LRR_R13L4/SHOC2-like"/>
</dbReference>
<dbReference type="SUPFAM" id="SSF52058">
    <property type="entry name" value="L domain-like"/>
    <property type="match status" value="1"/>
</dbReference>